<comment type="caution">
    <text evidence="1">The sequence shown here is derived from an EMBL/GenBank/DDBJ whole genome shotgun (WGS) entry which is preliminary data.</text>
</comment>
<accession>A0AAV5UIY1</accession>
<evidence type="ECO:0000313" key="1">
    <source>
        <dbReference type="EMBL" id="GMT07010.1"/>
    </source>
</evidence>
<gene>
    <name evidence="1" type="ORF">PENTCL1PPCAC_29184</name>
</gene>
<proteinExistence type="predicted"/>
<organism evidence="1 2">
    <name type="scientific">Pristionchus entomophagus</name>
    <dbReference type="NCBI Taxonomy" id="358040"/>
    <lineage>
        <taxon>Eukaryota</taxon>
        <taxon>Metazoa</taxon>
        <taxon>Ecdysozoa</taxon>
        <taxon>Nematoda</taxon>
        <taxon>Chromadorea</taxon>
        <taxon>Rhabditida</taxon>
        <taxon>Rhabditina</taxon>
        <taxon>Diplogasteromorpha</taxon>
        <taxon>Diplogasteroidea</taxon>
        <taxon>Neodiplogasteridae</taxon>
        <taxon>Pristionchus</taxon>
    </lineage>
</organism>
<dbReference type="AlphaFoldDB" id="A0AAV5UIY1"/>
<keyword evidence="2" id="KW-1185">Reference proteome</keyword>
<reference evidence="1" key="1">
    <citation type="submission" date="2023-10" db="EMBL/GenBank/DDBJ databases">
        <title>Genome assembly of Pristionchus species.</title>
        <authorList>
            <person name="Yoshida K."/>
            <person name="Sommer R.J."/>
        </authorList>
    </citation>
    <scope>NUCLEOTIDE SEQUENCE</scope>
    <source>
        <strain evidence="1">RS0144</strain>
    </source>
</reference>
<feature type="non-terminal residue" evidence="1">
    <location>
        <position position="67"/>
    </location>
</feature>
<protein>
    <submittedName>
        <fullName evidence="1">Uncharacterized protein</fullName>
    </submittedName>
</protein>
<name>A0AAV5UIY1_9BILA</name>
<evidence type="ECO:0000313" key="2">
    <source>
        <dbReference type="Proteomes" id="UP001432027"/>
    </source>
</evidence>
<dbReference type="EMBL" id="BTSX01000006">
    <property type="protein sequence ID" value="GMT07010.1"/>
    <property type="molecule type" value="Genomic_DNA"/>
</dbReference>
<sequence length="67" mass="7480">MAVKADAHEQLFLNANTSSTIFYSAKLNLVHFYSQVVHGYTLHANGNYDRLTIEPTKVDDLKAILNG</sequence>
<dbReference type="Proteomes" id="UP001432027">
    <property type="component" value="Unassembled WGS sequence"/>
</dbReference>